<evidence type="ECO:0000256" key="1">
    <source>
        <dbReference type="SAM" id="MobiDB-lite"/>
    </source>
</evidence>
<dbReference type="AlphaFoldDB" id="A0A2V3IVV2"/>
<organism evidence="3 4">
    <name type="scientific">Gracilariopsis chorda</name>
    <dbReference type="NCBI Taxonomy" id="448386"/>
    <lineage>
        <taxon>Eukaryota</taxon>
        <taxon>Rhodophyta</taxon>
        <taxon>Florideophyceae</taxon>
        <taxon>Rhodymeniophycidae</taxon>
        <taxon>Gracilariales</taxon>
        <taxon>Gracilariaceae</taxon>
        <taxon>Gracilariopsis</taxon>
    </lineage>
</organism>
<dbReference type="InterPro" id="IPR040079">
    <property type="entry name" value="Glutathione_S-Trfase"/>
</dbReference>
<keyword evidence="4" id="KW-1185">Reference proteome</keyword>
<dbReference type="Pfam" id="PF13417">
    <property type="entry name" value="GST_N_3"/>
    <property type="match status" value="2"/>
</dbReference>
<protein>
    <recommendedName>
        <fullName evidence="2">GST N-terminal domain-containing protein</fullName>
    </recommendedName>
</protein>
<name>A0A2V3IVV2_9FLOR</name>
<dbReference type="PROSITE" id="PS50404">
    <property type="entry name" value="GST_NTER"/>
    <property type="match status" value="2"/>
</dbReference>
<evidence type="ECO:0000259" key="2">
    <source>
        <dbReference type="PROSITE" id="PS50404"/>
    </source>
</evidence>
<dbReference type="SFLD" id="SFLDG01202">
    <property type="entry name" value="SUF2.2"/>
    <property type="match status" value="1"/>
</dbReference>
<dbReference type="SFLD" id="SFLDG01181">
    <property type="entry name" value="SUF2"/>
    <property type="match status" value="1"/>
</dbReference>
<dbReference type="InterPro" id="IPR004045">
    <property type="entry name" value="Glutathione_S-Trfase_N"/>
</dbReference>
<feature type="compositionally biased region" description="Polar residues" evidence="1">
    <location>
        <begin position="33"/>
        <end position="43"/>
    </location>
</feature>
<evidence type="ECO:0000313" key="4">
    <source>
        <dbReference type="Proteomes" id="UP000247409"/>
    </source>
</evidence>
<dbReference type="PANTHER" id="PTHR45288:SF1">
    <property type="entry name" value="THIOREDOXIN FAMILY PROTEIN"/>
    <property type="match status" value="1"/>
</dbReference>
<proteinExistence type="predicted"/>
<reference evidence="3 4" key="1">
    <citation type="journal article" date="2018" name="Mol. Biol. Evol.">
        <title>Analysis of the draft genome of the red seaweed Gracilariopsis chorda provides insights into genome size evolution in Rhodophyta.</title>
        <authorList>
            <person name="Lee J."/>
            <person name="Yang E.C."/>
            <person name="Graf L."/>
            <person name="Yang J.H."/>
            <person name="Qiu H."/>
            <person name="Zel Zion U."/>
            <person name="Chan C.X."/>
            <person name="Stephens T.G."/>
            <person name="Weber A.P.M."/>
            <person name="Boo G.H."/>
            <person name="Boo S.M."/>
            <person name="Kim K.M."/>
            <person name="Shin Y."/>
            <person name="Jung M."/>
            <person name="Lee S.J."/>
            <person name="Yim H.S."/>
            <person name="Lee J.H."/>
            <person name="Bhattacharya D."/>
            <person name="Yoon H.S."/>
        </authorList>
    </citation>
    <scope>NUCLEOTIDE SEQUENCE [LARGE SCALE GENOMIC DNA]</scope>
    <source>
        <strain evidence="3 4">SKKU-2015</strain>
        <tissue evidence="3">Whole body</tissue>
    </source>
</reference>
<dbReference type="Proteomes" id="UP000247409">
    <property type="component" value="Unassembled WGS sequence"/>
</dbReference>
<dbReference type="Gene3D" id="3.40.30.10">
    <property type="entry name" value="Glutaredoxin"/>
    <property type="match status" value="2"/>
</dbReference>
<sequence length="379" mass="42590">MSLESTSITHSIMAFMTATPLLMTPRRSVSTCNRTVTPAATSTKPEPPKDFSPPKPRRFYVRPDKAVDIAQGSIGQLMRAYAGVLVEGYRLKTEDGKLIEYSATLPKSKPTIPLRLFEFEACPFCRKVREAVTMLDLDVLVFPCPKGGTSYREYVKEKGGKAQFPYLVDPNTDFAGYESNEIIEYLYRTYGPTDARVPFVFSNAYTFSAAFASRLRRGRGRDRVKKVVPASKPLELWGYEGSPFVRLAREALAEHELPYYLHTTARGSVKRAELKELVGRFQVPYLTDPNTGVSMFESAEICEYIRATYGPGASGAVQLPAKEDIFMPGDSWDKEPAVEQEPVSQEPEPSLNPEMVKDETLEKYCEDNPESDECRVYED</sequence>
<gene>
    <name evidence="3" type="ORF">BWQ96_03920</name>
</gene>
<dbReference type="OrthoDB" id="422574at2759"/>
<dbReference type="EMBL" id="NBIV01000041">
    <property type="protein sequence ID" value="PXF46264.1"/>
    <property type="molecule type" value="Genomic_DNA"/>
</dbReference>
<dbReference type="Pfam" id="PF02672">
    <property type="entry name" value="CP12"/>
    <property type="match status" value="1"/>
</dbReference>
<accession>A0A2V3IVV2</accession>
<comment type="caution">
    <text evidence="3">The sequence shown here is derived from an EMBL/GenBank/DDBJ whole genome shotgun (WGS) entry which is preliminary data.</text>
</comment>
<dbReference type="InterPro" id="IPR036249">
    <property type="entry name" value="Thioredoxin-like_sf"/>
</dbReference>
<feature type="compositionally biased region" description="Low complexity" evidence="1">
    <location>
        <begin position="339"/>
        <end position="349"/>
    </location>
</feature>
<dbReference type="SUPFAM" id="SSF52833">
    <property type="entry name" value="Thioredoxin-like"/>
    <property type="match status" value="2"/>
</dbReference>
<evidence type="ECO:0000313" key="3">
    <source>
        <dbReference type="EMBL" id="PXF46264.1"/>
    </source>
</evidence>
<feature type="region of interest" description="Disordered" evidence="1">
    <location>
        <begin position="328"/>
        <end position="358"/>
    </location>
</feature>
<dbReference type="SFLD" id="SFLDS00019">
    <property type="entry name" value="Glutathione_Transferase_(cytos"/>
    <property type="match status" value="1"/>
</dbReference>
<feature type="region of interest" description="Disordered" evidence="1">
    <location>
        <begin position="33"/>
        <end position="57"/>
    </location>
</feature>
<dbReference type="GO" id="GO:0009507">
    <property type="term" value="C:chloroplast"/>
    <property type="evidence" value="ECO:0007669"/>
    <property type="project" value="TreeGrafter"/>
</dbReference>
<dbReference type="PANTHER" id="PTHR45288">
    <property type="entry name" value="THIOREDOXIN FAMILY PROTEIN"/>
    <property type="match status" value="1"/>
</dbReference>
<feature type="domain" description="GST N-terminal" evidence="2">
    <location>
        <begin position="232"/>
        <end position="313"/>
    </location>
</feature>
<feature type="domain" description="GST N-terminal" evidence="2">
    <location>
        <begin position="112"/>
        <end position="194"/>
    </location>
</feature>
<feature type="compositionally biased region" description="Basic and acidic residues" evidence="1">
    <location>
        <begin position="328"/>
        <end position="337"/>
    </location>
</feature>